<protein>
    <recommendedName>
        <fullName evidence="6">Transport permease protein</fullName>
    </recommendedName>
</protein>
<dbReference type="PANTHER" id="PTHR43229:SF2">
    <property type="entry name" value="NODULATION PROTEIN J"/>
    <property type="match status" value="1"/>
</dbReference>
<feature type="transmembrane region" description="Helical" evidence="6">
    <location>
        <begin position="138"/>
        <end position="159"/>
    </location>
</feature>
<dbReference type="EMBL" id="BOOP01000035">
    <property type="protein sequence ID" value="GII41655.1"/>
    <property type="molecule type" value="Genomic_DNA"/>
</dbReference>
<evidence type="ECO:0000313" key="8">
    <source>
        <dbReference type="EMBL" id="GII41655.1"/>
    </source>
</evidence>
<evidence type="ECO:0000313" key="9">
    <source>
        <dbReference type="Proteomes" id="UP000622547"/>
    </source>
</evidence>
<dbReference type="PRINTS" id="PR00164">
    <property type="entry name" value="ABC2TRNSPORT"/>
</dbReference>
<reference evidence="8 9" key="1">
    <citation type="submission" date="2021-01" db="EMBL/GenBank/DDBJ databases">
        <title>Whole genome shotgun sequence of Planotetraspora phitsanulokensis NBRC 104273.</title>
        <authorList>
            <person name="Komaki H."/>
            <person name="Tamura T."/>
        </authorList>
    </citation>
    <scope>NUCLEOTIDE SEQUENCE [LARGE SCALE GENOMIC DNA]</scope>
    <source>
        <strain evidence="8 9">NBRC 104273</strain>
    </source>
</reference>
<feature type="transmembrane region" description="Helical" evidence="6">
    <location>
        <begin position="24"/>
        <end position="41"/>
    </location>
</feature>
<dbReference type="InterPro" id="IPR051784">
    <property type="entry name" value="Nod_factor_ABC_transporter"/>
</dbReference>
<evidence type="ECO:0000256" key="2">
    <source>
        <dbReference type="ARBA" id="ARBA00022692"/>
    </source>
</evidence>
<keyword evidence="4 6" id="KW-0472">Membrane</keyword>
<comment type="similarity">
    <text evidence="6">Belongs to the ABC-2 integral membrane protein family.</text>
</comment>
<keyword evidence="6" id="KW-1003">Cell membrane</keyword>
<dbReference type="GO" id="GO:0046677">
    <property type="term" value="P:response to antibiotic"/>
    <property type="evidence" value="ECO:0007669"/>
    <property type="project" value="UniProtKB-KW"/>
</dbReference>
<evidence type="ECO:0000256" key="3">
    <source>
        <dbReference type="ARBA" id="ARBA00022989"/>
    </source>
</evidence>
<feature type="transmembrane region" description="Helical" evidence="6">
    <location>
        <begin position="104"/>
        <end position="126"/>
    </location>
</feature>
<evidence type="ECO:0000256" key="1">
    <source>
        <dbReference type="ARBA" id="ARBA00004141"/>
    </source>
</evidence>
<proteinExistence type="inferred from homology"/>
<keyword evidence="6" id="KW-0813">Transport</keyword>
<dbReference type="RefSeq" id="WP_204077103.1">
    <property type="nucleotide sequence ID" value="NZ_BAABHI010000044.1"/>
</dbReference>
<dbReference type="Proteomes" id="UP000622547">
    <property type="component" value="Unassembled WGS sequence"/>
</dbReference>
<name>A0A8J3UMZ1_9ACTN</name>
<dbReference type="GO" id="GO:0043190">
    <property type="term" value="C:ATP-binding cassette (ABC) transporter complex"/>
    <property type="evidence" value="ECO:0007669"/>
    <property type="project" value="InterPro"/>
</dbReference>
<feature type="transmembrane region" description="Helical" evidence="6">
    <location>
        <begin position="171"/>
        <end position="192"/>
    </location>
</feature>
<keyword evidence="3 6" id="KW-1133">Transmembrane helix</keyword>
<sequence>MSALFVHTWWMTHRRLKALMRNPGLVVMTLVQPAIWLFLFGGLFRKVAELPGFGAASYADYLVPGVVVMSAVSSNMWAGMGVIDEIERGTLNRFLVSPVRRSAILNAGVIEQAVSTAVQSLVIVFLGRLAGASYPGGVLGVVVLIVASILLGAIFSALSSTMGLLVRQRETIIGLSVFLLLPLTFLSSAFMAEDLMPDWIRNIAAFNPLNWSLDTGRGALADVPDWQAVAVHGGWLLGLAALMILLSTLSFRSYQKSI</sequence>
<dbReference type="PROSITE" id="PS51012">
    <property type="entry name" value="ABC_TM2"/>
    <property type="match status" value="1"/>
</dbReference>
<dbReference type="PIRSF" id="PIRSF006648">
    <property type="entry name" value="DrrB"/>
    <property type="match status" value="1"/>
</dbReference>
<feature type="transmembrane region" description="Helical" evidence="6">
    <location>
        <begin position="229"/>
        <end position="251"/>
    </location>
</feature>
<feature type="domain" description="ABC transmembrane type-2" evidence="7">
    <location>
        <begin position="24"/>
        <end position="254"/>
    </location>
</feature>
<dbReference type="GO" id="GO:0140359">
    <property type="term" value="F:ABC-type transporter activity"/>
    <property type="evidence" value="ECO:0007669"/>
    <property type="project" value="InterPro"/>
</dbReference>
<dbReference type="InterPro" id="IPR013525">
    <property type="entry name" value="ABC2_TM"/>
</dbReference>
<comment type="caution">
    <text evidence="8">The sequence shown here is derived from an EMBL/GenBank/DDBJ whole genome shotgun (WGS) entry which is preliminary data.</text>
</comment>
<evidence type="ECO:0000256" key="5">
    <source>
        <dbReference type="ARBA" id="ARBA00023251"/>
    </source>
</evidence>
<keyword evidence="2 6" id="KW-0812">Transmembrane</keyword>
<evidence type="ECO:0000256" key="4">
    <source>
        <dbReference type="ARBA" id="ARBA00023136"/>
    </source>
</evidence>
<dbReference type="InterPro" id="IPR000412">
    <property type="entry name" value="ABC_2_transport"/>
</dbReference>
<keyword evidence="5" id="KW-0046">Antibiotic resistance</keyword>
<organism evidence="8 9">
    <name type="scientific">Planotetraspora phitsanulokensis</name>
    <dbReference type="NCBI Taxonomy" id="575192"/>
    <lineage>
        <taxon>Bacteria</taxon>
        <taxon>Bacillati</taxon>
        <taxon>Actinomycetota</taxon>
        <taxon>Actinomycetes</taxon>
        <taxon>Streptosporangiales</taxon>
        <taxon>Streptosporangiaceae</taxon>
        <taxon>Planotetraspora</taxon>
    </lineage>
</organism>
<evidence type="ECO:0000256" key="6">
    <source>
        <dbReference type="RuleBase" id="RU361157"/>
    </source>
</evidence>
<accession>A0A8J3UMZ1</accession>
<evidence type="ECO:0000259" key="7">
    <source>
        <dbReference type="PROSITE" id="PS51012"/>
    </source>
</evidence>
<dbReference type="PANTHER" id="PTHR43229">
    <property type="entry name" value="NODULATION PROTEIN J"/>
    <property type="match status" value="1"/>
</dbReference>
<gene>
    <name evidence="8" type="ORF">Pph01_66580</name>
</gene>
<feature type="transmembrane region" description="Helical" evidence="6">
    <location>
        <begin position="61"/>
        <end position="83"/>
    </location>
</feature>
<dbReference type="InterPro" id="IPR047817">
    <property type="entry name" value="ABC2_TM_bact-type"/>
</dbReference>
<keyword evidence="9" id="KW-1185">Reference proteome</keyword>
<dbReference type="AlphaFoldDB" id="A0A8J3UMZ1"/>
<dbReference type="Pfam" id="PF01061">
    <property type="entry name" value="ABC2_membrane"/>
    <property type="match status" value="1"/>
</dbReference>
<comment type="subcellular location">
    <subcellularLocation>
        <location evidence="6">Cell membrane</location>
        <topology evidence="6">Multi-pass membrane protein</topology>
    </subcellularLocation>
    <subcellularLocation>
        <location evidence="1">Membrane</location>
        <topology evidence="1">Multi-pass membrane protein</topology>
    </subcellularLocation>
</comment>